<organism evidence="1 2">
    <name type="scientific">Thelephora terrestris</name>
    <dbReference type="NCBI Taxonomy" id="56493"/>
    <lineage>
        <taxon>Eukaryota</taxon>
        <taxon>Fungi</taxon>
        <taxon>Dikarya</taxon>
        <taxon>Basidiomycota</taxon>
        <taxon>Agaricomycotina</taxon>
        <taxon>Agaricomycetes</taxon>
        <taxon>Thelephorales</taxon>
        <taxon>Thelephoraceae</taxon>
        <taxon>Thelephora</taxon>
    </lineage>
</organism>
<evidence type="ECO:0000313" key="1">
    <source>
        <dbReference type="EMBL" id="KAF9781228.1"/>
    </source>
</evidence>
<gene>
    <name evidence="1" type="ORF">BJ322DRAFT_1111946</name>
</gene>
<accession>A0A9P6H8A2</accession>
<name>A0A9P6H8A2_9AGAM</name>
<reference evidence="1" key="2">
    <citation type="submission" date="2020-11" db="EMBL/GenBank/DDBJ databases">
        <authorList>
            <consortium name="DOE Joint Genome Institute"/>
            <person name="Kuo A."/>
            <person name="Miyauchi S."/>
            <person name="Kiss E."/>
            <person name="Drula E."/>
            <person name="Kohler A."/>
            <person name="Sanchez-Garcia M."/>
            <person name="Andreopoulos B."/>
            <person name="Barry K.W."/>
            <person name="Bonito G."/>
            <person name="Buee M."/>
            <person name="Carver A."/>
            <person name="Chen C."/>
            <person name="Cichocki N."/>
            <person name="Clum A."/>
            <person name="Culley D."/>
            <person name="Crous P.W."/>
            <person name="Fauchery L."/>
            <person name="Girlanda M."/>
            <person name="Hayes R."/>
            <person name="Keri Z."/>
            <person name="Labutti K."/>
            <person name="Lipzen A."/>
            <person name="Lombard V."/>
            <person name="Magnuson J."/>
            <person name="Maillard F."/>
            <person name="Morin E."/>
            <person name="Murat C."/>
            <person name="Nolan M."/>
            <person name="Ohm R."/>
            <person name="Pangilinan J."/>
            <person name="Pereira M."/>
            <person name="Perotto S."/>
            <person name="Peter M."/>
            <person name="Riley R."/>
            <person name="Sitrit Y."/>
            <person name="Stielow B."/>
            <person name="Szollosi G."/>
            <person name="Zifcakova L."/>
            <person name="Stursova M."/>
            <person name="Spatafora J.W."/>
            <person name="Tedersoo L."/>
            <person name="Vaario L.-M."/>
            <person name="Yamada A."/>
            <person name="Yan M."/>
            <person name="Wang P."/>
            <person name="Xu J."/>
            <person name="Bruns T."/>
            <person name="Baldrian P."/>
            <person name="Vilgalys R."/>
            <person name="Henrissat B."/>
            <person name="Grigoriev I.V."/>
            <person name="Hibbett D."/>
            <person name="Nagy L.G."/>
            <person name="Martin F.M."/>
        </authorList>
    </citation>
    <scope>NUCLEOTIDE SEQUENCE</scope>
    <source>
        <strain evidence="1">UH-Tt-Lm1</strain>
    </source>
</reference>
<dbReference type="EMBL" id="WIUZ02000014">
    <property type="protein sequence ID" value="KAF9781228.1"/>
    <property type="molecule type" value="Genomic_DNA"/>
</dbReference>
<protein>
    <submittedName>
        <fullName evidence="1">Uncharacterized protein</fullName>
    </submittedName>
</protein>
<dbReference type="Proteomes" id="UP000736335">
    <property type="component" value="Unassembled WGS sequence"/>
</dbReference>
<evidence type="ECO:0000313" key="2">
    <source>
        <dbReference type="Proteomes" id="UP000736335"/>
    </source>
</evidence>
<reference evidence="1" key="1">
    <citation type="journal article" date="2020" name="Nat. Commun.">
        <title>Large-scale genome sequencing of mycorrhizal fungi provides insights into the early evolution of symbiotic traits.</title>
        <authorList>
            <person name="Miyauchi S."/>
            <person name="Kiss E."/>
            <person name="Kuo A."/>
            <person name="Drula E."/>
            <person name="Kohler A."/>
            <person name="Sanchez-Garcia M."/>
            <person name="Morin E."/>
            <person name="Andreopoulos B."/>
            <person name="Barry K.W."/>
            <person name="Bonito G."/>
            <person name="Buee M."/>
            <person name="Carver A."/>
            <person name="Chen C."/>
            <person name="Cichocki N."/>
            <person name="Clum A."/>
            <person name="Culley D."/>
            <person name="Crous P.W."/>
            <person name="Fauchery L."/>
            <person name="Girlanda M."/>
            <person name="Hayes R.D."/>
            <person name="Keri Z."/>
            <person name="LaButti K."/>
            <person name="Lipzen A."/>
            <person name="Lombard V."/>
            <person name="Magnuson J."/>
            <person name="Maillard F."/>
            <person name="Murat C."/>
            <person name="Nolan M."/>
            <person name="Ohm R.A."/>
            <person name="Pangilinan J."/>
            <person name="Pereira M.F."/>
            <person name="Perotto S."/>
            <person name="Peter M."/>
            <person name="Pfister S."/>
            <person name="Riley R."/>
            <person name="Sitrit Y."/>
            <person name="Stielow J.B."/>
            <person name="Szollosi G."/>
            <person name="Zifcakova L."/>
            <person name="Stursova M."/>
            <person name="Spatafora J.W."/>
            <person name="Tedersoo L."/>
            <person name="Vaario L.M."/>
            <person name="Yamada A."/>
            <person name="Yan M."/>
            <person name="Wang P."/>
            <person name="Xu J."/>
            <person name="Bruns T."/>
            <person name="Baldrian P."/>
            <person name="Vilgalys R."/>
            <person name="Dunand C."/>
            <person name="Henrissat B."/>
            <person name="Grigoriev I.V."/>
            <person name="Hibbett D."/>
            <person name="Nagy L.G."/>
            <person name="Martin F.M."/>
        </authorList>
    </citation>
    <scope>NUCLEOTIDE SEQUENCE</scope>
    <source>
        <strain evidence="1">UH-Tt-Lm1</strain>
    </source>
</reference>
<proteinExistence type="predicted"/>
<dbReference type="AlphaFoldDB" id="A0A9P6H8A2"/>
<sequence>MALATVDYCRPRLAQELLDFVLDHLHYDSKTLKQCALASKCLLPACQLHLFSSYEISSSNVYALMKLFTPHKFTDGRDDEGATLRAAVANLLNTHATDLTLAISRDEFQDAFESSHLPEFKNVRNIVFKGEQLQSCLDIPSFLERTWTSPNSGIKSVGFNFELTSGKGVLESLYILPATVENVSLTFDEFENDPQLSATSIRSKINLRHGDLDLDRGVHRFGGALRLQLAPYISHKEFLEAMLELEDLFKFEPKSIKYRVTSIVDTPFLASLVGECKATLQYLDILCIDIGSIKPMEFQPFDFSQHRALRSIRIWTSGDCVSGWLSSTLSSIPKPSNGTPRDPPLRIELHISLPLWAESRGNRRSRSKEVHEMVVSCMSVDVELSRLIGLSSEAPSAPGGTFSGITVDVSVTNLTQSYDEGIAAFMFPLMSGEGVLRLV</sequence>
<comment type="caution">
    <text evidence="1">The sequence shown here is derived from an EMBL/GenBank/DDBJ whole genome shotgun (WGS) entry which is preliminary data.</text>
</comment>
<keyword evidence="2" id="KW-1185">Reference proteome</keyword>